<evidence type="ECO:0000256" key="1">
    <source>
        <dbReference type="ARBA" id="ARBA00004442"/>
    </source>
</evidence>
<dbReference type="InterPro" id="IPR011990">
    <property type="entry name" value="TPR-like_helical_dom_sf"/>
</dbReference>
<dbReference type="GO" id="GO:0009279">
    <property type="term" value="C:cell outer membrane"/>
    <property type="evidence" value="ECO:0007669"/>
    <property type="project" value="UniProtKB-SubCell"/>
</dbReference>
<dbReference type="AlphaFoldDB" id="A0A7H0GXF9"/>
<gene>
    <name evidence="8" type="ORF">H9L05_04565</name>
</gene>
<feature type="domain" description="RagB/SusD" evidence="6">
    <location>
        <begin position="149"/>
        <end position="386"/>
    </location>
</feature>
<keyword evidence="3" id="KW-0732">Signal</keyword>
<comment type="similarity">
    <text evidence="2">Belongs to the SusD family.</text>
</comment>
<evidence type="ECO:0000256" key="5">
    <source>
        <dbReference type="ARBA" id="ARBA00023237"/>
    </source>
</evidence>
<organism evidence="8 9">
    <name type="scientific">Hymenobacter qilianensis</name>
    <dbReference type="NCBI Taxonomy" id="1385715"/>
    <lineage>
        <taxon>Bacteria</taxon>
        <taxon>Pseudomonadati</taxon>
        <taxon>Bacteroidota</taxon>
        <taxon>Cytophagia</taxon>
        <taxon>Cytophagales</taxon>
        <taxon>Hymenobacteraceae</taxon>
        <taxon>Hymenobacter</taxon>
    </lineage>
</organism>
<evidence type="ECO:0000313" key="8">
    <source>
        <dbReference type="EMBL" id="QNP52975.1"/>
    </source>
</evidence>
<dbReference type="Gene3D" id="1.25.40.390">
    <property type="match status" value="1"/>
</dbReference>
<dbReference type="Pfam" id="PF07980">
    <property type="entry name" value="SusD_RagB"/>
    <property type="match status" value="1"/>
</dbReference>
<proteinExistence type="inferred from homology"/>
<accession>A0A7H0GXF9</accession>
<keyword evidence="5" id="KW-0998">Cell outer membrane</keyword>
<dbReference type="Pfam" id="PF14322">
    <property type="entry name" value="SusD-like_3"/>
    <property type="match status" value="1"/>
</dbReference>
<protein>
    <submittedName>
        <fullName evidence="8">RagB/SusD family nutrient uptake outer membrane protein</fullName>
    </submittedName>
</protein>
<dbReference type="InterPro" id="IPR012944">
    <property type="entry name" value="SusD_RagB_dom"/>
</dbReference>
<comment type="subcellular location">
    <subcellularLocation>
        <location evidence="1">Cell outer membrane</location>
    </subcellularLocation>
</comment>
<feature type="domain" description="SusD-like N-terminal" evidence="7">
    <location>
        <begin position="23"/>
        <end position="106"/>
    </location>
</feature>
<keyword evidence="9" id="KW-1185">Reference proteome</keyword>
<dbReference type="KEGG" id="hqi:H9L05_04565"/>
<keyword evidence="4" id="KW-0472">Membrane</keyword>
<dbReference type="CDD" id="cd08977">
    <property type="entry name" value="SusD"/>
    <property type="match status" value="1"/>
</dbReference>
<evidence type="ECO:0000256" key="3">
    <source>
        <dbReference type="ARBA" id="ARBA00022729"/>
    </source>
</evidence>
<evidence type="ECO:0000259" key="7">
    <source>
        <dbReference type="Pfam" id="PF14322"/>
    </source>
</evidence>
<reference evidence="8 9" key="1">
    <citation type="submission" date="2020-08" db="EMBL/GenBank/DDBJ databases">
        <title>Genome sequence of Hymenobacter qilianensis JCM 19763T.</title>
        <authorList>
            <person name="Hyun D.-W."/>
            <person name="Bae J.-W."/>
        </authorList>
    </citation>
    <scope>NUCLEOTIDE SEQUENCE [LARGE SCALE GENOMIC DNA]</scope>
    <source>
        <strain evidence="8 9">JCM 19763</strain>
    </source>
</reference>
<dbReference type="InterPro" id="IPR033985">
    <property type="entry name" value="SusD-like_N"/>
</dbReference>
<evidence type="ECO:0000256" key="2">
    <source>
        <dbReference type="ARBA" id="ARBA00006275"/>
    </source>
</evidence>
<dbReference type="EMBL" id="CP060784">
    <property type="protein sequence ID" value="QNP52975.1"/>
    <property type="molecule type" value="Genomic_DNA"/>
</dbReference>
<dbReference type="Proteomes" id="UP000516093">
    <property type="component" value="Chromosome"/>
</dbReference>
<dbReference type="SUPFAM" id="SSF48452">
    <property type="entry name" value="TPR-like"/>
    <property type="match status" value="1"/>
</dbReference>
<evidence type="ECO:0000313" key="9">
    <source>
        <dbReference type="Proteomes" id="UP000516093"/>
    </source>
</evidence>
<dbReference type="RefSeq" id="WP_187733205.1">
    <property type="nucleotide sequence ID" value="NZ_CP060784.1"/>
</dbReference>
<sequence length="386" mass="42942">MYRCNQIIANLPTITTIDAGLKTRLMAEAHFLRALYYFNLTSLYGNVPMILEVSTATSRAPQGTIESNYAQVLADLAIAEAGLPTDYTGADIGRATKGAAQALMGKTLMQQRKWAEASAQFTKVISSGKYRLADNYLDNFTMGTENNSESVFEVQFSDALQGDAQDAPGGSEGNNRAQFFGPRGIGWSDGQPRRWVFEEFTDKTTTGGVDPRRDITVFNSSMPIYGRTYAQRGYNDPNELFWRKYQNDRTRTFEDYHSGINIRVIRYADILLMQAEALNNLGQTAAAIPLINQVRTRSGIVPLTGSFSQAQMKTQILHERATELAGEGVRFFDLTRSGLLDNQAGVDQIKTRDQDFLNFVPGKSALLPLPRTDLDIDKNIKQNPGW</sequence>
<name>A0A7H0GXF9_9BACT</name>
<evidence type="ECO:0000256" key="4">
    <source>
        <dbReference type="ARBA" id="ARBA00023136"/>
    </source>
</evidence>
<evidence type="ECO:0000259" key="6">
    <source>
        <dbReference type="Pfam" id="PF07980"/>
    </source>
</evidence>